<dbReference type="Proteomes" id="UP000053718">
    <property type="component" value="Unassembled WGS sequence"/>
</dbReference>
<proteinExistence type="predicted"/>
<evidence type="ECO:0000313" key="4">
    <source>
        <dbReference type="Proteomes" id="UP000053718"/>
    </source>
</evidence>
<organism evidence="3 4">
    <name type="scientific">Pseudidiomarina atlantica</name>
    <dbReference type="NCBI Taxonomy" id="1517416"/>
    <lineage>
        <taxon>Bacteria</taxon>
        <taxon>Pseudomonadati</taxon>
        <taxon>Pseudomonadota</taxon>
        <taxon>Gammaproteobacteria</taxon>
        <taxon>Alteromonadales</taxon>
        <taxon>Idiomarinaceae</taxon>
        <taxon>Pseudidiomarina</taxon>
    </lineage>
</organism>
<keyword evidence="2" id="KW-0808">Transferase</keyword>
<dbReference type="PANTHER" id="PTHR34136:SF1">
    <property type="entry name" value="UDP-N-ACETYL-D-MANNOSAMINURONIC ACID TRANSFERASE"/>
    <property type="match status" value="1"/>
</dbReference>
<dbReference type="EMBL" id="JPIN01000005">
    <property type="protein sequence ID" value="KFZ29185.1"/>
    <property type="molecule type" value="Genomic_DNA"/>
</dbReference>
<dbReference type="Pfam" id="PF03808">
    <property type="entry name" value="Glyco_tran_WecG"/>
    <property type="match status" value="1"/>
</dbReference>
<comment type="caution">
    <text evidence="3">The sequence shown here is derived from an EMBL/GenBank/DDBJ whole genome shotgun (WGS) entry which is preliminary data.</text>
</comment>
<dbReference type="CDD" id="cd06533">
    <property type="entry name" value="Glyco_transf_WecG_TagA"/>
    <property type="match status" value="1"/>
</dbReference>
<reference evidence="3 4" key="1">
    <citation type="submission" date="2014-06" db="EMBL/GenBank/DDBJ databases">
        <title>Draft genome sequence of Idiomarina sp. MCCC 1A10513.</title>
        <authorList>
            <person name="Du J."/>
            <person name="Lai Q."/>
            <person name="Shao Z."/>
        </authorList>
    </citation>
    <scope>NUCLEOTIDE SEQUENCE [LARGE SCALE GENOMIC DNA]</scope>
    <source>
        <strain evidence="3 4">MCCC 1A10513</strain>
    </source>
</reference>
<dbReference type="GO" id="GO:0016758">
    <property type="term" value="F:hexosyltransferase activity"/>
    <property type="evidence" value="ECO:0007669"/>
    <property type="project" value="TreeGrafter"/>
</dbReference>
<dbReference type="NCBIfam" id="TIGR00696">
    <property type="entry name" value="wecG_tagA_cpsF"/>
    <property type="match status" value="1"/>
</dbReference>
<gene>
    <name evidence="3" type="ORF">IDAT_05795</name>
</gene>
<dbReference type="STRING" id="1517416.IDAT_05795"/>
<accession>A0A094INB8</accession>
<evidence type="ECO:0000313" key="3">
    <source>
        <dbReference type="EMBL" id="KFZ29185.1"/>
    </source>
</evidence>
<evidence type="ECO:0000256" key="1">
    <source>
        <dbReference type="ARBA" id="ARBA00022676"/>
    </source>
</evidence>
<evidence type="ECO:0008006" key="5">
    <source>
        <dbReference type="Google" id="ProtNLM"/>
    </source>
</evidence>
<dbReference type="PANTHER" id="PTHR34136">
    <property type="match status" value="1"/>
</dbReference>
<keyword evidence="1" id="KW-0328">Glycosyltransferase</keyword>
<name>A0A094INB8_9GAMM</name>
<dbReference type="InterPro" id="IPR004629">
    <property type="entry name" value="WecG_TagA_CpsF"/>
</dbReference>
<keyword evidence="4" id="KW-1185">Reference proteome</keyword>
<dbReference type="RefSeq" id="WP_034731691.1">
    <property type="nucleotide sequence ID" value="NZ_JPIN01000005.1"/>
</dbReference>
<dbReference type="OrthoDB" id="9808602at2"/>
<dbReference type="eggNOG" id="COG1922">
    <property type="taxonomic scope" value="Bacteria"/>
</dbReference>
<dbReference type="AlphaFoldDB" id="A0A094INB8"/>
<protein>
    <recommendedName>
        <fullName evidence="5">UDP-N-acetyl-D-mannosaminuronic acid transferase</fullName>
    </recommendedName>
</protein>
<sequence length="241" mass="26496">MNQQLTTDVTVGGIQVTPFASMAQAVNAVIAPAGDVHYGFGIAINPEKVVLAQQDETVRATLQSATLRFADGTGVVRTLRKKGVANTRIPGCEFWEALMLRAAELQVPVMLIGAKPAVNQLAAAKLRELGTPVVAAIDGYFADEQVLVDALHAQQPRIVTVAMGSPKQEQLIERLRKLYPDAFYLGVGGTYDVFTGAAKRAPKLWCKLHLEWLYRLLSQPTRIGRQLRLLTYLRLHLLQRL</sequence>
<evidence type="ECO:0000256" key="2">
    <source>
        <dbReference type="ARBA" id="ARBA00022679"/>
    </source>
</evidence>